<feature type="non-terminal residue" evidence="2">
    <location>
        <position position="70"/>
    </location>
</feature>
<reference evidence="2" key="1">
    <citation type="journal article" date="2013" name="BMC Genomics">
        <title>Unscrambling butterfly oogenesis.</title>
        <authorList>
            <person name="Carter J.M."/>
            <person name="Baker S.C."/>
            <person name="Pink R."/>
            <person name="Carter D.R."/>
            <person name="Collins A."/>
            <person name="Tomlin J."/>
            <person name="Gibbs M."/>
            <person name="Breuker C.J."/>
        </authorList>
    </citation>
    <scope>NUCLEOTIDE SEQUENCE</scope>
    <source>
        <tissue evidence="2">Ovary</tissue>
    </source>
</reference>
<evidence type="ECO:0000313" key="2">
    <source>
        <dbReference type="EMBL" id="JAA79469.1"/>
    </source>
</evidence>
<accession>S4NQW5</accession>
<proteinExistence type="predicted"/>
<dbReference type="PANTHER" id="PTHR45916">
    <property type="entry name" value="STRUCTURAL MAINTENANCE OF CHROMOSOMES PROTEIN 5"/>
    <property type="match status" value="1"/>
</dbReference>
<organism evidence="2">
    <name type="scientific">Pararge aegeria</name>
    <name type="common">speckled wood butterfly</name>
    <dbReference type="NCBI Taxonomy" id="116150"/>
    <lineage>
        <taxon>Eukaryota</taxon>
        <taxon>Metazoa</taxon>
        <taxon>Ecdysozoa</taxon>
        <taxon>Arthropoda</taxon>
        <taxon>Hexapoda</taxon>
        <taxon>Insecta</taxon>
        <taxon>Pterygota</taxon>
        <taxon>Neoptera</taxon>
        <taxon>Endopterygota</taxon>
        <taxon>Lepidoptera</taxon>
        <taxon>Glossata</taxon>
        <taxon>Ditrysia</taxon>
        <taxon>Papilionoidea</taxon>
        <taxon>Nymphalidae</taxon>
        <taxon>Satyrinae</taxon>
        <taxon>Satyrini</taxon>
        <taxon>Parargina</taxon>
        <taxon>Pararge</taxon>
    </lineage>
</organism>
<protein>
    <submittedName>
        <fullName evidence="2">Putative structural maintenance of chromosomes protein 5</fullName>
    </submittedName>
</protein>
<dbReference type="PANTHER" id="PTHR45916:SF1">
    <property type="entry name" value="STRUCTURAL MAINTENANCE OF CHROMOSOMES PROTEIN 5"/>
    <property type="match status" value="1"/>
</dbReference>
<dbReference type="GO" id="GO:0000724">
    <property type="term" value="P:double-strand break repair via homologous recombination"/>
    <property type="evidence" value="ECO:0007669"/>
    <property type="project" value="TreeGrafter"/>
</dbReference>
<keyword evidence="1" id="KW-0175">Coiled coil</keyword>
<evidence type="ECO:0000256" key="1">
    <source>
        <dbReference type="ARBA" id="ARBA00023054"/>
    </source>
</evidence>
<dbReference type="AlphaFoldDB" id="S4NQW5"/>
<dbReference type="GO" id="GO:0030915">
    <property type="term" value="C:Smc5-Smc6 complex"/>
    <property type="evidence" value="ECO:0007669"/>
    <property type="project" value="TreeGrafter"/>
</dbReference>
<reference evidence="2" key="2">
    <citation type="submission" date="2013-05" db="EMBL/GenBank/DDBJ databases">
        <authorList>
            <person name="Carter J.-M."/>
            <person name="Baker S.C."/>
            <person name="Pink R."/>
            <person name="Carter D.R.F."/>
            <person name="Collins A."/>
            <person name="Tomlin J."/>
            <person name="Gibbs M."/>
            <person name="Breuker C.J."/>
        </authorList>
    </citation>
    <scope>NUCLEOTIDE SEQUENCE</scope>
    <source>
        <tissue evidence="2">Ovary</tissue>
    </source>
</reference>
<dbReference type="GO" id="GO:0005634">
    <property type="term" value="C:nucleus"/>
    <property type="evidence" value="ECO:0007669"/>
    <property type="project" value="TreeGrafter"/>
</dbReference>
<dbReference type="EMBL" id="GAIX01013091">
    <property type="protein sequence ID" value="JAA79469.1"/>
    <property type="molecule type" value="Transcribed_RNA"/>
</dbReference>
<name>S4NQW5_9NEOP</name>
<dbReference type="GO" id="GO:0003697">
    <property type="term" value="F:single-stranded DNA binding"/>
    <property type="evidence" value="ECO:0007669"/>
    <property type="project" value="TreeGrafter"/>
</dbReference>
<feature type="non-terminal residue" evidence="2">
    <location>
        <position position="1"/>
    </location>
</feature>
<sequence>LIENLHIQVENLCQFLPQDKVHEFSAKQPPERLRDTLATVGAPGSVEQLKDLKALRAEQKELGTWLHNNQ</sequence>